<dbReference type="PANTHER" id="PTHR11895:SF7">
    <property type="entry name" value="GLUTAMYL-TRNA(GLN) AMIDOTRANSFERASE SUBUNIT A, MITOCHONDRIAL"/>
    <property type="match status" value="1"/>
</dbReference>
<dbReference type="InterPro" id="IPR000120">
    <property type="entry name" value="Amidase"/>
</dbReference>
<dbReference type="SUPFAM" id="SSF75304">
    <property type="entry name" value="Amidase signature (AS) enzymes"/>
    <property type="match status" value="1"/>
</dbReference>
<evidence type="ECO:0000313" key="5">
    <source>
        <dbReference type="EMBL" id="MCS5480367.1"/>
    </source>
</evidence>
<evidence type="ECO:0000256" key="1">
    <source>
        <dbReference type="ARBA" id="ARBA00001311"/>
    </source>
</evidence>
<organism evidence="5 6">
    <name type="scientific">Corynebacterium lemuris</name>
    <dbReference type="NCBI Taxonomy" id="1859292"/>
    <lineage>
        <taxon>Bacteria</taxon>
        <taxon>Bacillati</taxon>
        <taxon>Actinomycetota</taxon>
        <taxon>Actinomycetes</taxon>
        <taxon>Mycobacteriales</taxon>
        <taxon>Corynebacteriaceae</taxon>
        <taxon>Corynebacterium</taxon>
    </lineage>
</organism>
<dbReference type="Pfam" id="PF01425">
    <property type="entry name" value="Amidase"/>
    <property type="match status" value="1"/>
</dbReference>
<name>A0ABT2G245_9CORY</name>
<gene>
    <name evidence="5" type="ORF">NYP18_11965</name>
</gene>
<keyword evidence="6" id="KW-1185">Reference proteome</keyword>
<comment type="caution">
    <text evidence="5">The sequence shown here is derived from an EMBL/GenBank/DDBJ whole genome shotgun (WGS) entry which is preliminary data.</text>
</comment>
<evidence type="ECO:0000256" key="3">
    <source>
        <dbReference type="ARBA" id="ARBA00012922"/>
    </source>
</evidence>
<reference evidence="5 6" key="1">
    <citation type="submission" date="2022-08" db="EMBL/GenBank/DDBJ databases">
        <title>YIM 101645 draft genome.</title>
        <authorList>
            <person name="Chen X."/>
        </authorList>
    </citation>
    <scope>NUCLEOTIDE SEQUENCE [LARGE SCALE GENOMIC DNA]</scope>
    <source>
        <strain evidence="5 6">YIM 101645</strain>
    </source>
</reference>
<comment type="similarity">
    <text evidence="2">Belongs to the amidase family.</text>
</comment>
<proteinExistence type="inferred from homology"/>
<dbReference type="InterPro" id="IPR036928">
    <property type="entry name" value="AS_sf"/>
</dbReference>
<dbReference type="EMBL" id="JANWTC010000009">
    <property type="protein sequence ID" value="MCS5480367.1"/>
    <property type="molecule type" value="Genomic_DNA"/>
</dbReference>
<dbReference type="EC" id="3.5.1.4" evidence="3"/>
<dbReference type="InterPro" id="IPR023631">
    <property type="entry name" value="Amidase_dom"/>
</dbReference>
<dbReference type="RefSeq" id="WP_259428439.1">
    <property type="nucleotide sequence ID" value="NZ_JANWTC010000009.1"/>
</dbReference>
<evidence type="ECO:0000256" key="2">
    <source>
        <dbReference type="ARBA" id="ARBA00009199"/>
    </source>
</evidence>
<sequence>MTHYADLRKLGVLMTTTFRSRSVAGMAVDIRAGEASVDDLAAQSRLEINRYEPRLKAWVELTDLDRELSSSAGAPDVGHRPLKGMSVGVKDIIDVAGLPTRCGSETADDSVQAKDADCVRRLRELGAVIQGKTVTTEYGYFSPGPTTNPYSVVHTPGGSSSGSAAAVGAGTIPFALGTQTAGSLTRPASFCGVAGLVLTHGSTSLEGVSGMSDSLDSLGFLARSVQDLDYIYRSFAGRENDPAVPTEELTAFIWEGSSLLNLDPSMSELLKIIPNLMTELGVSATRLTWDDHIRSLVDDHKLVMGFEAAASLGEKLGEKRRQLSPQLQQLLDSGDQVSESSYQQALFRRDTSRRALDRVLTDNAVIVGPAAHGPAHRIEEGTGSPELSRPWQLLGLPAVTVPGARTSTGLPLGIQLIGKRGSEPTLLRLGIAMEPLLRKLPSFSNTDSFTTLKEMKW</sequence>
<evidence type="ECO:0000259" key="4">
    <source>
        <dbReference type="Pfam" id="PF01425"/>
    </source>
</evidence>
<comment type="catalytic activity">
    <reaction evidence="1">
        <text>a monocarboxylic acid amide + H2O = a monocarboxylate + NH4(+)</text>
        <dbReference type="Rhea" id="RHEA:12020"/>
        <dbReference type="ChEBI" id="CHEBI:15377"/>
        <dbReference type="ChEBI" id="CHEBI:28938"/>
        <dbReference type="ChEBI" id="CHEBI:35757"/>
        <dbReference type="ChEBI" id="CHEBI:83628"/>
        <dbReference type="EC" id="3.5.1.4"/>
    </reaction>
</comment>
<dbReference type="Gene3D" id="3.90.1300.10">
    <property type="entry name" value="Amidase signature (AS) domain"/>
    <property type="match status" value="1"/>
</dbReference>
<protein>
    <recommendedName>
        <fullName evidence="3">amidase</fullName>
        <ecNumber evidence="3">3.5.1.4</ecNumber>
    </recommendedName>
</protein>
<accession>A0ABT2G245</accession>
<feature type="domain" description="Amidase" evidence="4">
    <location>
        <begin position="48"/>
        <end position="427"/>
    </location>
</feature>
<evidence type="ECO:0000313" key="6">
    <source>
        <dbReference type="Proteomes" id="UP001205965"/>
    </source>
</evidence>
<dbReference type="PANTHER" id="PTHR11895">
    <property type="entry name" value="TRANSAMIDASE"/>
    <property type="match status" value="1"/>
</dbReference>
<dbReference type="Proteomes" id="UP001205965">
    <property type="component" value="Unassembled WGS sequence"/>
</dbReference>